<evidence type="ECO:0000313" key="3">
    <source>
        <dbReference type="Proteomes" id="UP001260872"/>
    </source>
</evidence>
<dbReference type="Pfam" id="PF13683">
    <property type="entry name" value="rve_3"/>
    <property type="match status" value="1"/>
</dbReference>
<comment type="caution">
    <text evidence="2">The sequence shown here is derived from an EMBL/GenBank/DDBJ whole genome shotgun (WGS) entry which is preliminary data.</text>
</comment>
<sequence length="121" mass="13844">ISYAQSNRQLLRAPVEYGQYTSVRFTEHLEIEGIRPSIGTVGDAYDNSLMESIIGLFKTECIRTDVFHEGPYRQLADVEFATAGWVDWWNNRRLHGTLGNLTPVEYERAHYAVNLSEPQPV</sequence>
<organism evidence="2 3">
    <name type="scientific">Nesterenkonia flava</name>
    <dbReference type="NCBI Taxonomy" id="469799"/>
    <lineage>
        <taxon>Bacteria</taxon>
        <taxon>Bacillati</taxon>
        <taxon>Actinomycetota</taxon>
        <taxon>Actinomycetes</taxon>
        <taxon>Micrococcales</taxon>
        <taxon>Micrococcaceae</taxon>
        <taxon>Nesterenkonia</taxon>
    </lineage>
</organism>
<feature type="domain" description="Integrase catalytic" evidence="1">
    <location>
        <begin position="33"/>
        <end position="103"/>
    </location>
</feature>
<dbReference type="Proteomes" id="UP001260872">
    <property type="component" value="Unassembled WGS sequence"/>
</dbReference>
<dbReference type="PANTHER" id="PTHR46889:SF4">
    <property type="entry name" value="TRANSPOSASE INSO FOR INSERTION SEQUENCE ELEMENT IS911B-RELATED"/>
    <property type="match status" value="1"/>
</dbReference>
<gene>
    <name evidence="2" type="ORF">RH857_13335</name>
</gene>
<dbReference type="EMBL" id="JAVKGT010000058">
    <property type="protein sequence ID" value="MDR5713101.1"/>
    <property type="molecule type" value="Genomic_DNA"/>
</dbReference>
<reference evidence="3" key="1">
    <citation type="submission" date="2023-07" db="EMBL/GenBank/DDBJ databases">
        <title>Description of three actinobacteria isolated from air of manufacturing shop in a pharmaceutical factory.</title>
        <authorList>
            <person name="Zhang D.-F."/>
        </authorList>
    </citation>
    <scope>NUCLEOTIDE SEQUENCE [LARGE SCALE GENOMIC DNA]</scope>
    <source>
        <strain evidence="3">CCTCC AB 207010</strain>
    </source>
</reference>
<proteinExistence type="predicted"/>
<keyword evidence="3" id="KW-1185">Reference proteome</keyword>
<dbReference type="RefSeq" id="WP_310538464.1">
    <property type="nucleotide sequence ID" value="NZ_JAVKGT010000058.1"/>
</dbReference>
<dbReference type="InterPro" id="IPR050900">
    <property type="entry name" value="Transposase_IS3/IS150/IS904"/>
</dbReference>
<dbReference type="Gene3D" id="3.30.420.10">
    <property type="entry name" value="Ribonuclease H-like superfamily/Ribonuclease H"/>
    <property type="match status" value="1"/>
</dbReference>
<protein>
    <submittedName>
        <fullName evidence="2">Integrase core domain-containing protein</fullName>
    </submittedName>
</protein>
<name>A0ABU1FWQ1_9MICC</name>
<dbReference type="PANTHER" id="PTHR46889">
    <property type="entry name" value="TRANSPOSASE INSF FOR INSERTION SEQUENCE IS3B-RELATED"/>
    <property type="match status" value="1"/>
</dbReference>
<dbReference type="InterPro" id="IPR001584">
    <property type="entry name" value="Integrase_cat-core"/>
</dbReference>
<dbReference type="SUPFAM" id="SSF53098">
    <property type="entry name" value="Ribonuclease H-like"/>
    <property type="match status" value="1"/>
</dbReference>
<feature type="non-terminal residue" evidence="2">
    <location>
        <position position="1"/>
    </location>
</feature>
<dbReference type="InterPro" id="IPR036397">
    <property type="entry name" value="RNaseH_sf"/>
</dbReference>
<dbReference type="InterPro" id="IPR012337">
    <property type="entry name" value="RNaseH-like_sf"/>
</dbReference>
<evidence type="ECO:0000259" key="1">
    <source>
        <dbReference type="Pfam" id="PF13683"/>
    </source>
</evidence>
<evidence type="ECO:0000313" key="2">
    <source>
        <dbReference type="EMBL" id="MDR5713101.1"/>
    </source>
</evidence>
<accession>A0ABU1FWQ1</accession>